<keyword evidence="6 7" id="KW-0092">Biotin</keyword>
<dbReference type="InterPro" id="IPR001249">
    <property type="entry name" value="AcCoA_biotinCC"/>
</dbReference>
<comment type="function">
    <text evidence="7">This protein is a component of the acetyl coenzyme A carboxylase complex; first, biotin carboxylase catalyzes the carboxylation of the carrier protein and then the transcarboxylase transfers the carboxyl group to form malonyl-CoA.</text>
</comment>
<dbReference type="InterPro" id="IPR001882">
    <property type="entry name" value="Biotin_BS"/>
</dbReference>
<dbReference type="PROSITE" id="PS00188">
    <property type="entry name" value="BIOTIN"/>
    <property type="match status" value="1"/>
</dbReference>
<accession>A0ABN3IE92</accession>
<gene>
    <name evidence="9" type="ORF">GCM10010191_07350</name>
</gene>
<evidence type="ECO:0000256" key="6">
    <source>
        <dbReference type="ARBA" id="ARBA00023267"/>
    </source>
</evidence>
<evidence type="ECO:0000313" key="10">
    <source>
        <dbReference type="Proteomes" id="UP001501231"/>
    </source>
</evidence>
<evidence type="ECO:0000313" key="9">
    <source>
        <dbReference type="EMBL" id="GAA2402408.1"/>
    </source>
</evidence>
<evidence type="ECO:0000256" key="1">
    <source>
        <dbReference type="ARBA" id="ARBA00005194"/>
    </source>
</evidence>
<dbReference type="SUPFAM" id="SSF51230">
    <property type="entry name" value="Single hybrid motif"/>
    <property type="match status" value="1"/>
</dbReference>
<protein>
    <recommendedName>
        <fullName evidence="7">Biotin carboxyl carrier protein of acetyl-CoA carboxylase</fullName>
    </recommendedName>
</protein>
<dbReference type="PROSITE" id="PS50968">
    <property type="entry name" value="BIOTINYL_LIPOYL"/>
    <property type="match status" value="1"/>
</dbReference>
<keyword evidence="5 7" id="KW-0275">Fatty acid biosynthesis</keyword>
<reference evidence="9 10" key="1">
    <citation type="journal article" date="2019" name="Int. J. Syst. Evol. Microbiol.">
        <title>The Global Catalogue of Microorganisms (GCM) 10K type strain sequencing project: providing services to taxonomists for standard genome sequencing and annotation.</title>
        <authorList>
            <consortium name="The Broad Institute Genomics Platform"/>
            <consortium name="The Broad Institute Genome Sequencing Center for Infectious Disease"/>
            <person name="Wu L."/>
            <person name="Ma J."/>
        </authorList>
    </citation>
    <scope>NUCLEOTIDE SEQUENCE [LARGE SCALE GENOMIC DNA]</scope>
    <source>
        <strain evidence="9 10">JCM 3325</strain>
    </source>
</reference>
<dbReference type="InterPro" id="IPR000089">
    <property type="entry name" value="Biotin_lipoyl"/>
</dbReference>
<keyword evidence="2 7" id="KW-0444">Lipid biosynthesis</keyword>
<dbReference type="Proteomes" id="UP001501231">
    <property type="component" value="Unassembled WGS sequence"/>
</dbReference>
<evidence type="ECO:0000259" key="8">
    <source>
        <dbReference type="PROSITE" id="PS50968"/>
    </source>
</evidence>
<comment type="caution">
    <text evidence="9">The sequence shown here is derived from an EMBL/GenBank/DDBJ whole genome shotgun (WGS) entry which is preliminary data.</text>
</comment>
<dbReference type="EMBL" id="BAAARW010000002">
    <property type="protein sequence ID" value="GAA2402408.1"/>
    <property type="molecule type" value="Genomic_DNA"/>
</dbReference>
<evidence type="ECO:0000256" key="5">
    <source>
        <dbReference type="ARBA" id="ARBA00023160"/>
    </source>
</evidence>
<name>A0ABN3IE92_9ACTN</name>
<dbReference type="CDD" id="cd06850">
    <property type="entry name" value="biotinyl_domain"/>
    <property type="match status" value="1"/>
</dbReference>
<dbReference type="RefSeq" id="WP_344586940.1">
    <property type="nucleotide sequence ID" value="NZ_BAAARW010000002.1"/>
</dbReference>
<comment type="pathway">
    <text evidence="1 7">Lipid metabolism; fatty acid biosynthesis.</text>
</comment>
<dbReference type="Pfam" id="PF00364">
    <property type="entry name" value="Biotin_lipoyl"/>
    <property type="match status" value="1"/>
</dbReference>
<evidence type="ECO:0000256" key="7">
    <source>
        <dbReference type="RuleBase" id="RU364072"/>
    </source>
</evidence>
<organism evidence="9 10">
    <name type="scientific">Actinomadura vinacea</name>
    <dbReference type="NCBI Taxonomy" id="115336"/>
    <lineage>
        <taxon>Bacteria</taxon>
        <taxon>Bacillati</taxon>
        <taxon>Actinomycetota</taxon>
        <taxon>Actinomycetes</taxon>
        <taxon>Streptosporangiales</taxon>
        <taxon>Thermomonosporaceae</taxon>
        <taxon>Actinomadura</taxon>
    </lineage>
</organism>
<evidence type="ECO:0000256" key="2">
    <source>
        <dbReference type="ARBA" id="ARBA00022516"/>
    </source>
</evidence>
<keyword evidence="10" id="KW-1185">Reference proteome</keyword>
<keyword evidence="3 7" id="KW-0276">Fatty acid metabolism</keyword>
<evidence type="ECO:0000256" key="4">
    <source>
        <dbReference type="ARBA" id="ARBA00023098"/>
    </source>
</evidence>
<dbReference type="InterPro" id="IPR011053">
    <property type="entry name" value="Single_hybrid_motif"/>
</dbReference>
<evidence type="ECO:0000256" key="3">
    <source>
        <dbReference type="ARBA" id="ARBA00022832"/>
    </source>
</evidence>
<feature type="domain" description="Lipoyl-binding" evidence="8">
    <location>
        <begin position="76"/>
        <end position="152"/>
    </location>
</feature>
<sequence length="157" mass="15619">MTTPASAPAEQVLSALREHAVALATATAHPPSRVRITSGDASIEIDWDEPAGGAAAPAGPPAPAVIDDGGVDDGGVEKIAASTVGVFYHAPEPGAPPFAAVGDDVSAGQQVGIIEAMKLMIPVTADRAGKVLEVLVADATAVEYGQPLLALLPAEIA</sequence>
<keyword evidence="4 7" id="KW-0443">Lipid metabolism</keyword>
<dbReference type="Gene3D" id="2.40.50.100">
    <property type="match status" value="1"/>
</dbReference>
<proteinExistence type="predicted"/>
<dbReference type="PRINTS" id="PR01071">
    <property type="entry name" value="ACOABIOTINCC"/>
</dbReference>